<comment type="caution">
    <text evidence="1">The sequence shown here is derived from an EMBL/GenBank/DDBJ whole genome shotgun (WGS) entry which is preliminary data.</text>
</comment>
<organism evidence="1 2">
    <name type="scientific">Anaerosporomusa subterranea</name>
    <dbReference type="NCBI Taxonomy" id="1794912"/>
    <lineage>
        <taxon>Bacteria</taxon>
        <taxon>Bacillati</taxon>
        <taxon>Bacillota</taxon>
        <taxon>Negativicutes</taxon>
        <taxon>Acetonemataceae</taxon>
        <taxon>Anaerosporomusa</taxon>
    </lineage>
</organism>
<evidence type="ECO:0000313" key="1">
    <source>
        <dbReference type="EMBL" id="KYZ77674.1"/>
    </source>
</evidence>
<dbReference type="EMBL" id="LSGP01000012">
    <property type="protein sequence ID" value="KYZ77674.1"/>
    <property type="molecule type" value="Genomic_DNA"/>
</dbReference>
<gene>
    <name evidence="1" type="ORF">AXX12_18255</name>
</gene>
<protein>
    <submittedName>
        <fullName evidence="1">Uncharacterized protein</fullName>
    </submittedName>
</protein>
<name>A0A154BUH3_ANASB</name>
<accession>A0A154BUH3</accession>
<evidence type="ECO:0000313" key="2">
    <source>
        <dbReference type="Proteomes" id="UP000076268"/>
    </source>
</evidence>
<proteinExistence type="predicted"/>
<dbReference type="RefSeq" id="WP_066238220.1">
    <property type="nucleotide sequence ID" value="NZ_LSGP01000012.1"/>
</dbReference>
<keyword evidence="2" id="KW-1185">Reference proteome</keyword>
<reference evidence="1 2" key="1">
    <citation type="submission" date="2016-02" db="EMBL/GenBank/DDBJ databases">
        <title>Anaerosporomusa subterraneum gen. nov., sp. nov., a spore-forming obligate anaerobe isolated from saprolite.</title>
        <authorList>
            <person name="Choi J.K."/>
            <person name="Shah M."/>
            <person name="Yee N."/>
        </authorList>
    </citation>
    <scope>NUCLEOTIDE SEQUENCE [LARGE SCALE GENOMIC DNA]</scope>
    <source>
        <strain evidence="1 2">RU4</strain>
    </source>
</reference>
<dbReference type="Proteomes" id="UP000076268">
    <property type="component" value="Unassembled WGS sequence"/>
</dbReference>
<dbReference type="AlphaFoldDB" id="A0A154BUH3"/>
<sequence>MRHAVATTSTRDVLLGQVFEECCLRKSNQVAATPAPVSMKLMTKLRIDRLLEELEMEYDSKI</sequence>